<organism evidence="2 3">
    <name type="scientific">Methylobacterium aquaticum</name>
    <dbReference type="NCBI Taxonomy" id="270351"/>
    <lineage>
        <taxon>Bacteria</taxon>
        <taxon>Pseudomonadati</taxon>
        <taxon>Pseudomonadota</taxon>
        <taxon>Alphaproteobacteria</taxon>
        <taxon>Hyphomicrobiales</taxon>
        <taxon>Methylobacteriaceae</taxon>
        <taxon>Methylobacterium</taxon>
    </lineage>
</organism>
<dbReference type="KEGG" id="maqu:Maq22A_c27840"/>
<dbReference type="AlphaFoldDB" id="A0A1Y0ZIE7"/>
<name>A0A1Y0ZIE7_9HYPH</name>
<sequence>MASGSRVLASAREMDGSIGARRRASPPGRGRRSTDGTGIGPGTVRRGGASRGNADASRRREHACVSVNDSILTLIQATGPVRIDGRCAPRMPAPDVTPLPAARAGAGTVGMLRRINGLFTVGRRMLLFHEGGGRGTVPGGTGTRRGR</sequence>
<proteinExistence type="predicted"/>
<feature type="region of interest" description="Disordered" evidence="1">
    <location>
        <begin position="1"/>
        <end position="62"/>
    </location>
</feature>
<reference evidence="3" key="2">
    <citation type="submission" date="2015-01" db="EMBL/GenBank/DDBJ databases">
        <title>Complete genome sequence of Methylobacterium aquaticum strain 22A.</title>
        <authorList>
            <person name="Tani A."/>
            <person name="Ogura Y."/>
            <person name="Hayashi T."/>
        </authorList>
    </citation>
    <scope>NUCLEOTIDE SEQUENCE [LARGE SCALE GENOMIC DNA]</scope>
    <source>
        <strain evidence="3">MA-22A</strain>
    </source>
</reference>
<evidence type="ECO:0000256" key="1">
    <source>
        <dbReference type="SAM" id="MobiDB-lite"/>
    </source>
</evidence>
<protein>
    <submittedName>
        <fullName evidence="2">Uncharacterized protein</fullName>
    </submittedName>
</protein>
<dbReference type="EMBL" id="AP014704">
    <property type="protein sequence ID" value="BAR47074.1"/>
    <property type="molecule type" value="Genomic_DNA"/>
</dbReference>
<dbReference type="Proteomes" id="UP000061432">
    <property type="component" value="Chromosome"/>
</dbReference>
<accession>A0A1Y0ZIE7</accession>
<evidence type="ECO:0000313" key="3">
    <source>
        <dbReference type="Proteomes" id="UP000061432"/>
    </source>
</evidence>
<reference evidence="2 3" key="1">
    <citation type="journal article" date="2015" name="Genome Announc.">
        <title>Complete Genome Sequence of Methylobacterium aquaticum Strain 22A, Isolated from Racomitrium japonicum Moss.</title>
        <authorList>
            <person name="Tani A."/>
            <person name="Ogura Y."/>
            <person name="Hayashi T."/>
            <person name="Kimbara K."/>
        </authorList>
    </citation>
    <scope>NUCLEOTIDE SEQUENCE [LARGE SCALE GENOMIC DNA]</scope>
    <source>
        <strain evidence="2 3">MA-22A</strain>
    </source>
</reference>
<evidence type="ECO:0000313" key="2">
    <source>
        <dbReference type="EMBL" id="BAR47074.1"/>
    </source>
</evidence>
<gene>
    <name evidence="2" type="ORF">Maq22A_c27840</name>
</gene>
<dbReference type="STRING" id="270351.Maq22A_c27840"/>